<evidence type="ECO:0000256" key="3">
    <source>
        <dbReference type="ARBA" id="ARBA00023163"/>
    </source>
</evidence>
<evidence type="ECO:0000313" key="8">
    <source>
        <dbReference type="Proteomes" id="UP000198582"/>
    </source>
</evidence>
<dbReference type="OrthoDB" id="5068503at2"/>
<feature type="region of interest" description="Disordered" evidence="5">
    <location>
        <begin position="198"/>
        <end position="218"/>
    </location>
</feature>
<reference evidence="7 8" key="1">
    <citation type="submission" date="2016-10" db="EMBL/GenBank/DDBJ databases">
        <authorList>
            <person name="de Groot N.N."/>
        </authorList>
    </citation>
    <scope>NUCLEOTIDE SEQUENCE [LARGE SCALE GENOMIC DNA]</scope>
    <source>
        <strain evidence="7 8">DSM 44993</strain>
    </source>
</reference>
<dbReference type="RefSeq" id="WP_091628314.1">
    <property type="nucleotide sequence ID" value="NZ_FOEF01000028.1"/>
</dbReference>
<dbReference type="AlphaFoldDB" id="A0A1H8YNA6"/>
<dbReference type="Proteomes" id="UP000198582">
    <property type="component" value="Unassembled WGS sequence"/>
</dbReference>
<keyword evidence="2 4" id="KW-0238">DNA-binding</keyword>
<dbReference type="SUPFAM" id="SSF46689">
    <property type="entry name" value="Homeodomain-like"/>
    <property type="match status" value="1"/>
</dbReference>
<evidence type="ECO:0000256" key="1">
    <source>
        <dbReference type="ARBA" id="ARBA00023015"/>
    </source>
</evidence>
<keyword evidence="3" id="KW-0804">Transcription</keyword>
<keyword evidence="8" id="KW-1185">Reference proteome</keyword>
<name>A0A1H8YNA6_9PSEU</name>
<feature type="domain" description="HTH tetR-type" evidence="6">
    <location>
        <begin position="9"/>
        <end position="69"/>
    </location>
</feature>
<protein>
    <submittedName>
        <fullName evidence="7">DNA-binding transcriptional regulator, AcrR family</fullName>
    </submittedName>
</protein>
<dbReference type="EMBL" id="FOEF01000028">
    <property type="protein sequence ID" value="SEP53563.1"/>
    <property type="molecule type" value="Genomic_DNA"/>
</dbReference>
<dbReference type="InterPro" id="IPR009057">
    <property type="entry name" value="Homeodomain-like_sf"/>
</dbReference>
<dbReference type="GO" id="GO:0000976">
    <property type="term" value="F:transcription cis-regulatory region binding"/>
    <property type="evidence" value="ECO:0007669"/>
    <property type="project" value="TreeGrafter"/>
</dbReference>
<dbReference type="Gene3D" id="1.10.357.10">
    <property type="entry name" value="Tetracycline Repressor, domain 2"/>
    <property type="match status" value="1"/>
</dbReference>
<feature type="DNA-binding region" description="H-T-H motif" evidence="4">
    <location>
        <begin position="32"/>
        <end position="51"/>
    </location>
</feature>
<dbReference type="InterPro" id="IPR001647">
    <property type="entry name" value="HTH_TetR"/>
</dbReference>
<evidence type="ECO:0000259" key="6">
    <source>
        <dbReference type="PROSITE" id="PS50977"/>
    </source>
</evidence>
<dbReference type="PANTHER" id="PTHR30055:SF238">
    <property type="entry name" value="MYCOFACTOCIN BIOSYNTHESIS TRANSCRIPTIONAL REGULATOR MFTR-RELATED"/>
    <property type="match status" value="1"/>
</dbReference>
<proteinExistence type="predicted"/>
<dbReference type="Pfam" id="PF00440">
    <property type="entry name" value="TetR_N"/>
    <property type="match status" value="1"/>
</dbReference>
<dbReference type="GO" id="GO:0003700">
    <property type="term" value="F:DNA-binding transcription factor activity"/>
    <property type="evidence" value="ECO:0007669"/>
    <property type="project" value="TreeGrafter"/>
</dbReference>
<evidence type="ECO:0000256" key="5">
    <source>
        <dbReference type="SAM" id="MobiDB-lite"/>
    </source>
</evidence>
<accession>A0A1H8YNA6</accession>
<evidence type="ECO:0000256" key="4">
    <source>
        <dbReference type="PROSITE-ProRule" id="PRU00335"/>
    </source>
</evidence>
<gene>
    <name evidence="7" type="ORF">SAMN04489732_12850</name>
</gene>
<dbReference type="STRING" id="394193.SAMN04489732_12850"/>
<evidence type="ECO:0000256" key="2">
    <source>
        <dbReference type="ARBA" id="ARBA00023125"/>
    </source>
</evidence>
<dbReference type="PANTHER" id="PTHR30055">
    <property type="entry name" value="HTH-TYPE TRANSCRIPTIONAL REGULATOR RUTR"/>
    <property type="match status" value="1"/>
</dbReference>
<sequence>MSPRGVAITDLRHHLFRAAERVLAREGPGGLTGRAITREAGCATGLLYNHFGSLDDFLTEFAVERARLAARGAEELPARAGTGTVAGNLTEAALALPVSDLPALAALMASRPALAPRVREALEAGAPGLDEIEKAFGRYLDVEKALGRIAADLDTEAFALALVGTVHHLLHRYSPGGLAPAGKVRRVVAALAARMAPTDGDRTVPGATPEAVPPGPPR</sequence>
<dbReference type="InterPro" id="IPR050109">
    <property type="entry name" value="HTH-type_TetR-like_transc_reg"/>
</dbReference>
<keyword evidence="1" id="KW-0805">Transcription regulation</keyword>
<dbReference type="PROSITE" id="PS50977">
    <property type="entry name" value="HTH_TETR_2"/>
    <property type="match status" value="1"/>
</dbReference>
<organism evidence="7 8">
    <name type="scientific">Amycolatopsis saalfeldensis</name>
    <dbReference type="NCBI Taxonomy" id="394193"/>
    <lineage>
        <taxon>Bacteria</taxon>
        <taxon>Bacillati</taxon>
        <taxon>Actinomycetota</taxon>
        <taxon>Actinomycetes</taxon>
        <taxon>Pseudonocardiales</taxon>
        <taxon>Pseudonocardiaceae</taxon>
        <taxon>Amycolatopsis</taxon>
    </lineage>
</organism>
<evidence type="ECO:0000313" key="7">
    <source>
        <dbReference type="EMBL" id="SEP53563.1"/>
    </source>
</evidence>